<dbReference type="GO" id="GO:0000455">
    <property type="term" value="P:enzyme-directed rRNA pseudouridine synthesis"/>
    <property type="evidence" value="ECO:0007669"/>
    <property type="project" value="UniProtKB-ARBA"/>
</dbReference>
<accession>U6B716</accession>
<dbReference type="NCBIfam" id="TIGR00093">
    <property type="entry name" value="pseudouridine synthase"/>
    <property type="match status" value="1"/>
</dbReference>
<dbReference type="EMBL" id="CP006604">
    <property type="protein sequence ID" value="AHA27661.1"/>
    <property type="molecule type" value="Genomic_DNA"/>
</dbReference>
<dbReference type="InterPro" id="IPR020094">
    <property type="entry name" value="TruA/RsuA/RluB/E/F_N"/>
</dbReference>
<comment type="catalytic activity">
    <reaction evidence="1">
        <text>a uridine in RNA = a pseudouridine in RNA</text>
        <dbReference type="Rhea" id="RHEA:48348"/>
        <dbReference type="Rhea" id="RHEA-COMP:12068"/>
        <dbReference type="Rhea" id="RHEA-COMP:12069"/>
        <dbReference type="ChEBI" id="CHEBI:65314"/>
        <dbReference type="ChEBI" id="CHEBI:65315"/>
    </reaction>
</comment>
<dbReference type="Pfam" id="PF00849">
    <property type="entry name" value="PseudoU_synth_2"/>
    <property type="match status" value="1"/>
</dbReference>
<evidence type="ECO:0000313" key="9">
    <source>
        <dbReference type="Proteomes" id="UP000017862"/>
    </source>
</evidence>
<dbReference type="InterPro" id="IPR042092">
    <property type="entry name" value="PsdUridine_s_RsuA/RluB/E/F_cat"/>
</dbReference>
<dbReference type="AlphaFoldDB" id="U6B716"/>
<dbReference type="GO" id="GO:0120159">
    <property type="term" value="F:rRNA pseudouridine synthase activity"/>
    <property type="evidence" value="ECO:0007669"/>
    <property type="project" value="UniProtKB-ARBA"/>
</dbReference>
<sequence>MKNIQDVQKKIPSERVSKVIARAGVASRREVERMIDKKRVKVNGVYLERSAVNVTANDYIEVDDKPLRAAERTRLWLYYKPIGLVTTHFDPAGRNIVFDNLPSNMPRVVSIGRLDINTEGLLLLTNDGGLSRVLELPTTQWLRVYRVRAYGKIDQSKFDELKEGIVINGVCYRGINVTIDSQKGSNIWCTVGLREGKNREIKNVFEYLHLKVNRLIRISYGPFQLGELSDGDIREVSSKVLIEQLGSKLANEARVNFDAPIYNFEPLIIKNDDKLVETVDKTINISKKLKNNNKNDQFNKKTKVNSLIKRRNRSSNVWMSPGIHAPIPCDRKLDDNGLFKDSVKCKSNRRTSRKAFRNKNRSSILDKFSTVKKNRYLPSANKPLNSKSY</sequence>
<dbReference type="InterPro" id="IPR050343">
    <property type="entry name" value="RsuA_PseudoU_synthase"/>
</dbReference>
<keyword evidence="4 6" id="KW-0413">Isomerase</keyword>
<evidence type="ECO:0000256" key="2">
    <source>
        <dbReference type="ARBA" id="ARBA00008348"/>
    </source>
</evidence>
<protein>
    <recommendedName>
        <fullName evidence="6">Pseudouridine synthase</fullName>
        <ecNumber evidence="6">5.4.99.-</ecNumber>
    </recommendedName>
</protein>
<evidence type="ECO:0000256" key="4">
    <source>
        <dbReference type="ARBA" id="ARBA00023235"/>
    </source>
</evidence>
<dbReference type="SMART" id="SM00363">
    <property type="entry name" value="S4"/>
    <property type="match status" value="1"/>
</dbReference>
<comment type="similarity">
    <text evidence="2 6">Belongs to the pseudouridine synthase RsuA family.</text>
</comment>
<organism evidence="8 9">
    <name type="scientific">Candidatus Liberibacter americanus str. Sao Paulo</name>
    <dbReference type="NCBI Taxonomy" id="1261131"/>
    <lineage>
        <taxon>Bacteria</taxon>
        <taxon>Pseudomonadati</taxon>
        <taxon>Pseudomonadota</taxon>
        <taxon>Alphaproteobacteria</taxon>
        <taxon>Hyphomicrobiales</taxon>
        <taxon>Rhizobiaceae</taxon>
        <taxon>Liberibacter</taxon>
    </lineage>
</organism>
<dbReference type="PATRIC" id="fig|1261131.3.peg.278"/>
<dbReference type="InterPro" id="IPR006145">
    <property type="entry name" value="PsdUridine_synth_RsuA/RluA"/>
</dbReference>
<dbReference type="PANTHER" id="PTHR47683">
    <property type="entry name" value="PSEUDOURIDINE SYNTHASE FAMILY PROTEIN-RELATED"/>
    <property type="match status" value="1"/>
</dbReference>
<dbReference type="Pfam" id="PF01479">
    <property type="entry name" value="S4"/>
    <property type="match status" value="1"/>
</dbReference>
<dbReference type="SUPFAM" id="SSF55174">
    <property type="entry name" value="Alpha-L RNA-binding motif"/>
    <property type="match status" value="1"/>
</dbReference>
<dbReference type="SUPFAM" id="SSF55120">
    <property type="entry name" value="Pseudouridine synthase"/>
    <property type="match status" value="1"/>
</dbReference>
<keyword evidence="9" id="KW-1185">Reference proteome</keyword>
<reference evidence="8 9" key="1">
    <citation type="journal article" date="2014" name="Mol. Plant Microbe Interact.">
        <title>The complete genome sequence of Candidatus Liberibacter americanus, associated with citrus Huanglongbing.</title>
        <authorList>
            <person name="Wulff N.A."/>
            <person name="Zhang S."/>
            <person name="Setubal J.C."/>
            <person name="Almeida N.F."/>
            <person name="Martins E.C."/>
            <person name="Harakava R."/>
            <person name="Kumar D."/>
            <person name="Rangel L.T."/>
            <person name="Foissac X."/>
            <person name="Bove J."/>
            <person name="Gabriel D.W."/>
        </authorList>
    </citation>
    <scope>NUCLEOTIDE SEQUENCE [LARGE SCALE GENOMIC DNA]</scope>
    <source>
        <strain evidence="8 9">Sao Paulo</strain>
    </source>
</reference>
<dbReference type="HOGENOM" id="CLU_024979_1_0_5"/>
<evidence type="ECO:0000259" key="7">
    <source>
        <dbReference type="SMART" id="SM00363"/>
    </source>
</evidence>
<gene>
    <name evidence="8" type="primary">rsuA</name>
    <name evidence="8" type="ORF">lam_290</name>
</gene>
<dbReference type="InterPro" id="IPR036986">
    <property type="entry name" value="S4_RNA-bd_sf"/>
</dbReference>
<keyword evidence="3 5" id="KW-0694">RNA-binding</keyword>
<dbReference type="InterPro" id="IPR000748">
    <property type="entry name" value="PsdUridine_synth_RsuA/RluB/E/F"/>
</dbReference>
<dbReference type="RefSeq" id="WP_007556918.1">
    <property type="nucleotide sequence ID" value="NC_022793.1"/>
</dbReference>
<dbReference type="STRING" id="1261131.lam_290"/>
<dbReference type="CDD" id="cd00165">
    <property type="entry name" value="S4"/>
    <property type="match status" value="1"/>
</dbReference>
<dbReference type="PANTHER" id="PTHR47683:SF3">
    <property type="entry name" value="RIBOSOMAL LARGE SUBUNIT PSEUDOURIDINE SYNTHASE B"/>
    <property type="match status" value="1"/>
</dbReference>
<evidence type="ECO:0000256" key="5">
    <source>
        <dbReference type="PROSITE-ProRule" id="PRU00182"/>
    </source>
</evidence>
<dbReference type="Gene3D" id="3.30.70.580">
    <property type="entry name" value="Pseudouridine synthase I, catalytic domain, N-terminal subdomain"/>
    <property type="match status" value="1"/>
</dbReference>
<dbReference type="EC" id="5.4.99.-" evidence="6"/>
<dbReference type="InterPro" id="IPR002942">
    <property type="entry name" value="S4_RNA-bd"/>
</dbReference>
<evidence type="ECO:0000313" key="8">
    <source>
        <dbReference type="EMBL" id="AHA27661.1"/>
    </source>
</evidence>
<name>U6B716_9HYPH</name>
<dbReference type="InterPro" id="IPR018496">
    <property type="entry name" value="PsdUridine_synth_RsuA/RluB_CS"/>
</dbReference>
<evidence type="ECO:0000256" key="1">
    <source>
        <dbReference type="ARBA" id="ARBA00000073"/>
    </source>
</evidence>
<dbReference type="KEGG" id="lar:lam_290"/>
<dbReference type="Proteomes" id="UP000017862">
    <property type="component" value="Chromosome"/>
</dbReference>
<dbReference type="GO" id="GO:0003723">
    <property type="term" value="F:RNA binding"/>
    <property type="evidence" value="ECO:0007669"/>
    <property type="project" value="UniProtKB-KW"/>
</dbReference>
<evidence type="ECO:0000256" key="6">
    <source>
        <dbReference type="RuleBase" id="RU003887"/>
    </source>
</evidence>
<evidence type="ECO:0000256" key="3">
    <source>
        <dbReference type="ARBA" id="ARBA00022884"/>
    </source>
</evidence>
<proteinExistence type="inferred from homology"/>
<dbReference type="PROSITE" id="PS50889">
    <property type="entry name" value="S4"/>
    <property type="match status" value="1"/>
</dbReference>
<feature type="domain" description="RNA-binding S4" evidence="7">
    <location>
        <begin position="14"/>
        <end position="72"/>
    </location>
</feature>
<dbReference type="Gene3D" id="3.10.290.10">
    <property type="entry name" value="RNA-binding S4 domain"/>
    <property type="match status" value="1"/>
</dbReference>
<dbReference type="eggNOG" id="COG1187">
    <property type="taxonomic scope" value="Bacteria"/>
</dbReference>
<dbReference type="InterPro" id="IPR020103">
    <property type="entry name" value="PsdUridine_synth_cat_dom_sf"/>
</dbReference>
<dbReference type="Gene3D" id="3.30.70.1560">
    <property type="entry name" value="Alpha-L RNA-binding motif"/>
    <property type="match status" value="1"/>
</dbReference>
<dbReference type="PROSITE" id="PS01149">
    <property type="entry name" value="PSI_RSU"/>
    <property type="match status" value="1"/>
</dbReference>